<keyword evidence="3" id="KW-1185">Reference proteome</keyword>
<dbReference type="OrthoDB" id="9794834at2"/>
<dbReference type="Gene3D" id="1.10.10.2910">
    <property type="match status" value="1"/>
</dbReference>
<protein>
    <recommendedName>
        <fullName evidence="1">IrrE N-terminal-like domain-containing protein</fullName>
    </recommendedName>
</protein>
<evidence type="ECO:0000313" key="2">
    <source>
        <dbReference type="EMBL" id="ADJ23862.1"/>
    </source>
</evidence>
<organism evidence="2 3">
    <name type="scientific">Hyphomicrobium denitrificans (strain ATCC 51888 / DSM 1869 / NCIMB 11706 / TK 0415)</name>
    <dbReference type="NCBI Taxonomy" id="582899"/>
    <lineage>
        <taxon>Bacteria</taxon>
        <taxon>Pseudomonadati</taxon>
        <taxon>Pseudomonadota</taxon>
        <taxon>Alphaproteobacteria</taxon>
        <taxon>Hyphomicrobiales</taxon>
        <taxon>Hyphomicrobiaceae</taxon>
        <taxon>Hyphomicrobium</taxon>
    </lineage>
</organism>
<proteinExistence type="predicted"/>
<feature type="domain" description="IrrE N-terminal-like" evidence="1">
    <location>
        <begin position="32"/>
        <end position="154"/>
    </location>
</feature>
<sequence length="197" mass="22576">MTPAYSPAELTLRELGINDPKQIDVEVIAWHLGAKVKYRPLKSCEARIVGRDDRAIISVDNTKTEERQRFSVGHELGHWHHHRGRCLICRSDDIGNVRKGAADPERVADGYAANLLMPWYIFNPFVGSFRSLSLGVLREAKKTFCVSLTAAGLRVIKSNRFPALLVCHTRAGRRWFRQSDQVLERWYVDLQQEQYNS</sequence>
<dbReference type="RefSeq" id="WP_013216021.1">
    <property type="nucleotide sequence ID" value="NC_014313.1"/>
</dbReference>
<dbReference type="Pfam" id="PF06114">
    <property type="entry name" value="Peptidase_M78"/>
    <property type="match status" value="1"/>
</dbReference>
<name>D8JPX8_HYPDA</name>
<dbReference type="InterPro" id="IPR052345">
    <property type="entry name" value="Rad_response_metalloprotease"/>
</dbReference>
<accession>D8JPX8</accession>
<reference evidence="3" key="1">
    <citation type="journal article" date="2011" name="J. Bacteriol.">
        <title>Genome sequences of eight morphologically diverse alphaproteobacteria.</title>
        <authorList>
            <consortium name="US DOE Joint Genome Institute"/>
            <person name="Brown P.J."/>
            <person name="Kysela D.T."/>
            <person name="Buechlein A."/>
            <person name="Hemmerich C."/>
            <person name="Brun Y.V."/>
        </authorList>
    </citation>
    <scope>NUCLEOTIDE SEQUENCE [LARGE SCALE GENOMIC DNA]</scope>
    <source>
        <strain evidence="3">ATCC 51888 / DSM 1869 / NCIB 11706 / TK 0415</strain>
    </source>
</reference>
<dbReference type="AlphaFoldDB" id="D8JPX8"/>
<dbReference type="InterPro" id="IPR010359">
    <property type="entry name" value="IrrE_HExxH"/>
</dbReference>
<dbReference type="STRING" id="582899.Hden_2061"/>
<dbReference type="EMBL" id="CP002083">
    <property type="protein sequence ID" value="ADJ23862.1"/>
    <property type="molecule type" value="Genomic_DNA"/>
</dbReference>
<gene>
    <name evidence="2" type="ordered locus">Hden_2061</name>
</gene>
<dbReference type="PANTHER" id="PTHR43236">
    <property type="entry name" value="ANTITOXIN HIGA1"/>
    <property type="match status" value="1"/>
</dbReference>
<dbReference type="PANTHER" id="PTHR43236:SF1">
    <property type="entry name" value="BLL7220 PROTEIN"/>
    <property type="match status" value="1"/>
</dbReference>
<evidence type="ECO:0000259" key="1">
    <source>
        <dbReference type="Pfam" id="PF06114"/>
    </source>
</evidence>
<dbReference type="eggNOG" id="COG2856">
    <property type="taxonomic scope" value="Bacteria"/>
</dbReference>
<dbReference type="KEGG" id="hdn:Hden_2061"/>
<evidence type="ECO:0000313" key="3">
    <source>
        <dbReference type="Proteomes" id="UP000002033"/>
    </source>
</evidence>
<dbReference type="Proteomes" id="UP000002033">
    <property type="component" value="Chromosome"/>
</dbReference>
<dbReference type="HOGENOM" id="CLU_075752_0_0_5"/>